<dbReference type="EMBL" id="JAFMYU010000013">
    <property type="protein sequence ID" value="MBO0932551.1"/>
    <property type="molecule type" value="Genomic_DNA"/>
</dbReference>
<keyword evidence="1" id="KW-0175">Coiled coil</keyword>
<protein>
    <submittedName>
        <fullName evidence="2">Uncharacterized protein</fullName>
    </submittedName>
</protein>
<evidence type="ECO:0000256" key="1">
    <source>
        <dbReference type="SAM" id="Coils"/>
    </source>
</evidence>
<feature type="coiled-coil region" evidence="1">
    <location>
        <begin position="150"/>
        <end position="177"/>
    </location>
</feature>
<sequence length="243" mass="28983">MLAPILFVDEKKVEGTFEYRFRELKNQLEDCEDIIEFISDLEIKHSVDPYTDFVMIQPNPYLQSRKIIFVHVSQDSPIYNEPLYNALKASQHNTLFARFSGQGSLNTNRESLRFQRHEHIYNMQTKGFQLAIRFYKQSNLFEPYILVYGKQAFSKKIEKAESEIQWIERNITNQTQLQQHRGNRHFENIMYLADLDTTRIEKGREYMKTINSYTDYVDIMRKYAQQAKDISRLNNELLKSLIV</sequence>
<accession>A0A939G621</accession>
<evidence type="ECO:0000313" key="3">
    <source>
        <dbReference type="Proteomes" id="UP000664795"/>
    </source>
</evidence>
<organism evidence="2 3">
    <name type="scientific">Fibrella aquatilis</name>
    <dbReference type="NCBI Taxonomy" id="2817059"/>
    <lineage>
        <taxon>Bacteria</taxon>
        <taxon>Pseudomonadati</taxon>
        <taxon>Bacteroidota</taxon>
        <taxon>Cytophagia</taxon>
        <taxon>Cytophagales</taxon>
        <taxon>Spirosomataceae</taxon>
        <taxon>Fibrella</taxon>
    </lineage>
</organism>
<evidence type="ECO:0000313" key="2">
    <source>
        <dbReference type="EMBL" id="MBO0932551.1"/>
    </source>
</evidence>
<name>A0A939G621_9BACT</name>
<comment type="caution">
    <text evidence="2">The sequence shown here is derived from an EMBL/GenBank/DDBJ whole genome shotgun (WGS) entry which is preliminary data.</text>
</comment>
<gene>
    <name evidence="2" type="ORF">J2I48_16185</name>
</gene>
<reference evidence="2 3" key="1">
    <citation type="submission" date="2021-03" db="EMBL/GenBank/DDBJ databases">
        <title>Fibrella sp. HMF5036 genome sequencing and assembly.</title>
        <authorList>
            <person name="Kang H."/>
            <person name="Kim H."/>
            <person name="Bae S."/>
            <person name="Joh K."/>
        </authorList>
    </citation>
    <scope>NUCLEOTIDE SEQUENCE [LARGE SCALE GENOMIC DNA]</scope>
    <source>
        <strain evidence="2 3">HMF5036</strain>
    </source>
</reference>
<dbReference type="AlphaFoldDB" id="A0A939G621"/>
<proteinExistence type="predicted"/>
<keyword evidence="3" id="KW-1185">Reference proteome</keyword>
<dbReference type="Proteomes" id="UP000664795">
    <property type="component" value="Unassembled WGS sequence"/>
</dbReference>
<dbReference type="RefSeq" id="WP_207336516.1">
    <property type="nucleotide sequence ID" value="NZ_JAFMYU010000013.1"/>
</dbReference>